<comment type="caution">
    <text evidence="1">The sequence shown here is derived from an EMBL/GenBank/DDBJ whole genome shotgun (WGS) entry which is preliminary data.</text>
</comment>
<evidence type="ECO:0000313" key="2">
    <source>
        <dbReference type="Proteomes" id="UP001594351"/>
    </source>
</evidence>
<organism evidence="1 2">
    <name type="scientific">candidate division CSSED10-310 bacterium</name>
    <dbReference type="NCBI Taxonomy" id="2855610"/>
    <lineage>
        <taxon>Bacteria</taxon>
        <taxon>Bacteria division CSSED10-310</taxon>
    </lineage>
</organism>
<protein>
    <submittedName>
        <fullName evidence="1">Nucleotidyltransferase family protein</fullName>
    </submittedName>
</protein>
<evidence type="ECO:0000313" key="1">
    <source>
        <dbReference type="EMBL" id="MFC1849850.1"/>
    </source>
</evidence>
<sequence length="387" mass="45852">MNSSLYGGYWPTEQQETLLRAALLNEKEALESFESVKSFLQKGYVDSGSQRLLPLLYSNLREQGFSLGDPMVKKLQLSYRETWIRNRTLFHSLSTLVRYLHEAGFQTMLLKGAALTLQYYQDYGLRPMMDFDILIKTEQLHEVLLQLQSIGWEPVPRSPEKFTTQYLHLIHAYEFQNLNHQKFDLHWHVLEECCQSDADDDFWEGAVPLLLDDLPTKALNPSDQLLHIIVHGTKWNPVPPLRWIADAWHIFQDDETVIDWDRLVEQALKRELLLPVHCALFYLKKLLDVPIPPAILDRFKKVTPSRIEILEFRYKSEDYHQKLLGYGPILWFNYRRWRRDNQCRGPDRGFISYLSRYWGVTGVRKMLWFLSIMVLQRIKIVLTRLRK</sequence>
<dbReference type="Proteomes" id="UP001594351">
    <property type="component" value="Unassembled WGS sequence"/>
</dbReference>
<accession>A0ABV6YUH4</accession>
<dbReference type="InterPro" id="IPR039498">
    <property type="entry name" value="NTP_transf_5"/>
</dbReference>
<reference evidence="1 2" key="1">
    <citation type="submission" date="2024-09" db="EMBL/GenBank/DDBJ databases">
        <title>Laminarin stimulates single cell rates of sulfate reduction while oxygen inhibits transcriptomic activity in coastal marine sediment.</title>
        <authorList>
            <person name="Lindsay M."/>
            <person name="Orcutt B."/>
            <person name="Emerson D."/>
            <person name="Stepanauskas R."/>
            <person name="D'Angelo T."/>
        </authorList>
    </citation>
    <scope>NUCLEOTIDE SEQUENCE [LARGE SCALE GENOMIC DNA]</scope>
    <source>
        <strain evidence="1">SAG AM-311-K15</strain>
    </source>
</reference>
<proteinExistence type="predicted"/>
<dbReference type="Gene3D" id="3.30.460.40">
    <property type="match status" value="1"/>
</dbReference>
<name>A0ABV6YUH4_UNCC1</name>
<dbReference type="EMBL" id="JBHPBY010000062">
    <property type="protein sequence ID" value="MFC1849850.1"/>
    <property type="molecule type" value="Genomic_DNA"/>
</dbReference>
<gene>
    <name evidence="1" type="ORF">ACFL27_06540</name>
</gene>
<keyword evidence="2" id="KW-1185">Reference proteome</keyword>
<dbReference type="Pfam" id="PF14907">
    <property type="entry name" value="NTP_transf_5"/>
    <property type="match status" value="1"/>
</dbReference>